<keyword evidence="1" id="KW-0805">Transcription regulation</keyword>
<dbReference type="InterPro" id="IPR018060">
    <property type="entry name" value="HTH_AraC"/>
</dbReference>
<dbReference type="PANTHER" id="PTHR43280">
    <property type="entry name" value="ARAC-FAMILY TRANSCRIPTIONAL REGULATOR"/>
    <property type="match status" value="1"/>
</dbReference>
<dbReference type="InterPro" id="IPR018062">
    <property type="entry name" value="HTH_AraC-typ_CS"/>
</dbReference>
<comment type="caution">
    <text evidence="5">The sequence shown here is derived from an EMBL/GenBank/DDBJ whole genome shotgun (WGS) entry which is preliminary data.</text>
</comment>
<dbReference type="RefSeq" id="WP_262575147.1">
    <property type="nucleotide sequence ID" value="NZ_JAOQKJ010000008.1"/>
</dbReference>
<evidence type="ECO:0000313" key="6">
    <source>
        <dbReference type="Proteomes" id="UP001652432"/>
    </source>
</evidence>
<keyword evidence="6" id="KW-1185">Reference proteome</keyword>
<evidence type="ECO:0000256" key="2">
    <source>
        <dbReference type="ARBA" id="ARBA00023125"/>
    </source>
</evidence>
<dbReference type="PROSITE" id="PS00041">
    <property type="entry name" value="HTH_ARAC_FAMILY_1"/>
    <property type="match status" value="1"/>
</dbReference>
<evidence type="ECO:0000256" key="1">
    <source>
        <dbReference type="ARBA" id="ARBA00023015"/>
    </source>
</evidence>
<evidence type="ECO:0000259" key="4">
    <source>
        <dbReference type="PROSITE" id="PS01124"/>
    </source>
</evidence>
<sequence>MEGYPSHHHSAVEIIICMQSDYVVIVNNEHYTLHPGDILIIPPHAIHKLICTAPGIRFIFQVNLDPYTSFQDYKTMQPIFLKAHLISPDTSRHYELLYNNFAKMIEIYFKNDIFWETDIFSLFFKNISICAKEYFGSKNTSSASISTDVQKEHYDKFSKLLIYIDEHYADDLNLEDTAAIIGFSKFHFSRLFKQYTNTTFYDYLCKKRITRAQEMLAENIPVTSVAYETGFNTPSAFCRCFKKHTGYSPSEFRSKSEQTKKEADFH</sequence>
<evidence type="ECO:0000313" key="5">
    <source>
        <dbReference type="EMBL" id="MCU6745038.1"/>
    </source>
</evidence>
<dbReference type="Gene3D" id="1.10.10.60">
    <property type="entry name" value="Homeodomain-like"/>
    <property type="match status" value="2"/>
</dbReference>
<keyword evidence="2" id="KW-0238">DNA-binding</keyword>
<dbReference type="InterPro" id="IPR013096">
    <property type="entry name" value="Cupin_2"/>
</dbReference>
<dbReference type="Proteomes" id="UP001652432">
    <property type="component" value="Unassembled WGS sequence"/>
</dbReference>
<keyword evidence="3" id="KW-0804">Transcription</keyword>
<evidence type="ECO:0000256" key="3">
    <source>
        <dbReference type="ARBA" id="ARBA00023163"/>
    </source>
</evidence>
<dbReference type="Pfam" id="PF12833">
    <property type="entry name" value="HTH_18"/>
    <property type="match status" value="1"/>
</dbReference>
<proteinExistence type="predicted"/>
<name>A0ABT2T459_9FIRM</name>
<dbReference type="PRINTS" id="PR00032">
    <property type="entry name" value="HTHARAC"/>
</dbReference>
<accession>A0ABT2T459</accession>
<dbReference type="PROSITE" id="PS01124">
    <property type="entry name" value="HTH_ARAC_FAMILY_2"/>
    <property type="match status" value="1"/>
</dbReference>
<dbReference type="InterPro" id="IPR020449">
    <property type="entry name" value="Tscrpt_reg_AraC-type_HTH"/>
</dbReference>
<gene>
    <name evidence="5" type="ORF">OCV77_11115</name>
</gene>
<dbReference type="InterPro" id="IPR011051">
    <property type="entry name" value="RmlC_Cupin_sf"/>
</dbReference>
<dbReference type="InterPro" id="IPR014710">
    <property type="entry name" value="RmlC-like_jellyroll"/>
</dbReference>
<dbReference type="Pfam" id="PF07883">
    <property type="entry name" value="Cupin_2"/>
    <property type="match status" value="1"/>
</dbReference>
<feature type="domain" description="HTH araC/xylS-type" evidence="4">
    <location>
        <begin position="158"/>
        <end position="255"/>
    </location>
</feature>
<dbReference type="SUPFAM" id="SSF51182">
    <property type="entry name" value="RmlC-like cupins"/>
    <property type="match status" value="1"/>
</dbReference>
<dbReference type="SMART" id="SM00342">
    <property type="entry name" value="HTH_ARAC"/>
    <property type="match status" value="1"/>
</dbReference>
<dbReference type="PANTHER" id="PTHR43280:SF10">
    <property type="entry name" value="REGULATORY PROTEIN POCR"/>
    <property type="match status" value="1"/>
</dbReference>
<dbReference type="InterPro" id="IPR009057">
    <property type="entry name" value="Homeodomain-like_sf"/>
</dbReference>
<dbReference type="SUPFAM" id="SSF46689">
    <property type="entry name" value="Homeodomain-like"/>
    <property type="match status" value="2"/>
</dbReference>
<reference evidence="5 6" key="1">
    <citation type="journal article" date="2021" name="ISME Commun">
        <title>Automated analysis of genomic sequences facilitates high-throughput and comprehensive description of bacteria.</title>
        <authorList>
            <person name="Hitch T.C.A."/>
        </authorList>
    </citation>
    <scope>NUCLEOTIDE SEQUENCE [LARGE SCALE GENOMIC DNA]</scope>
    <source>
        <strain evidence="5 6">Sanger_18</strain>
    </source>
</reference>
<protein>
    <submittedName>
        <fullName evidence="5">AraC family transcriptional regulator</fullName>
    </submittedName>
</protein>
<organism evidence="5 6">
    <name type="scientific">Suilimivivens aceti</name>
    <dbReference type="NCBI Taxonomy" id="2981774"/>
    <lineage>
        <taxon>Bacteria</taxon>
        <taxon>Bacillati</taxon>
        <taxon>Bacillota</taxon>
        <taxon>Clostridia</taxon>
        <taxon>Lachnospirales</taxon>
        <taxon>Lachnospiraceae</taxon>
        <taxon>Suilimivivens</taxon>
    </lineage>
</organism>
<dbReference type="EMBL" id="JAOQKJ010000008">
    <property type="protein sequence ID" value="MCU6745038.1"/>
    <property type="molecule type" value="Genomic_DNA"/>
</dbReference>
<dbReference type="Gene3D" id="2.60.120.10">
    <property type="entry name" value="Jelly Rolls"/>
    <property type="match status" value="1"/>
</dbReference>